<dbReference type="InterPro" id="IPR017853">
    <property type="entry name" value="GH"/>
</dbReference>
<dbReference type="AlphaFoldDB" id="K2GIF5"/>
<dbReference type="Gene3D" id="3.20.20.80">
    <property type="entry name" value="Glycosidases"/>
    <property type="match status" value="1"/>
</dbReference>
<proteinExistence type="inferred from homology"/>
<keyword evidence="4" id="KW-1133">Transmembrane helix</keyword>
<keyword evidence="4" id="KW-0812">Transmembrane</keyword>
<comment type="caution">
    <text evidence="6">The sequence shown here is derived from an EMBL/GenBank/DDBJ whole genome shotgun (WGS) entry which is preliminary data.</text>
</comment>
<dbReference type="CDD" id="cd06423">
    <property type="entry name" value="CESA_like"/>
    <property type="match status" value="1"/>
</dbReference>
<dbReference type="PANTHER" id="PTHR43630">
    <property type="entry name" value="POLY-BETA-1,6-N-ACETYL-D-GLUCOSAMINE SYNTHASE"/>
    <property type="match status" value="1"/>
</dbReference>
<dbReference type="GO" id="GO:0005975">
    <property type="term" value="P:carbohydrate metabolic process"/>
    <property type="evidence" value="ECO:0007669"/>
    <property type="project" value="InterPro"/>
</dbReference>
<feature type="transmembrane region" description="Helical" evidence="4">
    <location>
        <begin position="1130"/>
        <end position="1150"/>
    </location>
</feature>
<name>K2GIF5_9BACT</name>
<protein>
    <submittedName>
        <fullName evidence="6">Glycosyl transferase and polysaccharide deacetylase fusion protein</fullName>
    </submittedName>
</protein>
<dbReference type="Gene3D" id="3.90.550.10">
    <property type="entry name" value="Spore Coat Polysaccharide Biosynthesis Protein SpsA, Chain A"/>
    <property type="match status" value="1"/>
</dbReference>
<reference evidence="6" key="1">
    <citation type="journal article" date="2012" name="Science">
        <title>Fermentation, hydrogen, and sulfur metabolism in multiple uncultivated bacterial phyla.</title>
        <authorList>
            <person name="Wrighton K.C."/>
            <person name="Thomas B.C."/>
            <person name="Sharon I."/>
            <person name="Miller C.S."/>
            <person name="Castelle C.J."/>
            <person name="VerBerkmoes N.C."/>
            <person name="Wilkins M.J."/>
            <person name="Hettich R.L."/>
            <person name="Lipton M.S."/>
            <person name="Williams K.H."/>
            <person name="Long P.E."/>
            <person name="Banfield J.F."/>
        </authorList>
    </citation>
    <scope>NUCLEOTIDE SEQUENCE [LARGE SCALE GENOMIC DNA]</scope>
</reference>
<evidence type="ECO:0000256" key="1">
    <source>
        <dbReference type="ARBA" id="ARBA00006739"/>
    </source>
</evidence>
<dbReference type="Gene3D" id="3.10.50.10">
    <property type="match status" value="1"/>
</dbReference>
<evidence type="ECO:0000256" key="3">
    <source>
        <dbReference type="ARBA" id="ARBA00022679"/>
    </source>
</evidence>
<dbReference type="SUPFAM" id="SSF53448">
    <property type="entry name" value="Nucleotide-diphospho-sugar transferases"/>
    <property type="match status" value="1"/>
</dbReference>
<dbReference type="InterPro" id="IPR001173">
    <property type="entry name" value="Glyco_trans_2-like"/>
</dbReference>
<dbReference type="PANTHER" id="PTHR43630:SF1">
    <property type="entry name" value="POLY-BETA-1,6-N-ACETYL-D-GLUCOSAMINE SYNTHASE"/>
    <property type="match status" value="1"/>
</dbReference>
<feature type="transmembrane region" description="Helical" evidence="4">
    <location>
        <begin position="808"/>
        <end position="836"/>
    </location>
</feature>
<dbReference type="InterPro" id="IPR011330">
    <property type="entry name" value="Glyco_hydro/deAcase_b/a-brl"/>
</dbReference>
<feature type="transmembrane region" description="Helical" evidence="4">
    <location>
        <begin position="1091"/>
        <end position="1110"/>
    </location>
</feature>
<sequence>MIFEDPSQKRWKRTLNVTYGVVLLIAGLIFGFIIPEYLVNSKPINPWLFSVLFNYENWKQSKGQIKKPSYLKPFSYNNTGAIYADNQELLYIEKRIANLKNMPLINDNFIHAAFIMQSDKPNIKAIEEYTKQVDIAFLDWISLSGSTCWIREAIDWNLLEVMKKNRVMVFPRFSDSSDLWGTKFMDLIRDPAKAECLANNMKSMVKTRLLKGINIDIDQFSPADNWPYINWLITMAEIFHKDNLYLTVNVPLGRSGFDYKNIWLVADIVVIKAFDEHSQPWRPWPIAGKIWFEWRIQSLLKQFPAKKTIVAVWTHSYDWNITSKILPEFKSFDDTMILADDTKSDIIFDPKSWNSNFKYKSSDWDMHEVWFLDAISAWNEYSFIKKRNVHWFALWRITNEDTTLWNFIPKNYSLAEEEKNKEKAPEIHEAYKQGFDWLWLSNIGNSWQMGQISMNAASPDVKFSNEMQDIRMDFKYPSQESNLKPNEYRIASSDNTFIFPYFRENSLENWSDATFDPKELRDLPNFERIESEGAGEIFKIQKVQSMWTRELTLKWDEIVLSRYVSLPQKTKVLRLGSWKSNTIALTFNNGPGEHTNAILDILKKYNIKATFFLKDENLNLNPKTLLREYREGHMIWSRALFYPDNLDVSAEKVREELNSAQKHIKLISWHWAMLVRAPYNVSDSVPLNKEDIKAMYTASDMGYILAGANIDSRDFTNPWAEIITQNMLSWLKKDSSNIIIMHDFWWDRIQTVQALEMMIPRALALGYEFVPLNDTLGVNREALMPEVPLFEKFMILWRPSFLAIIQDWAWQFISLLFLFSTFIAVLRMIFIGFYVYRAWKIQTKYYKQEFTPPVTILVPAYNEEKVIEKTVLWLLKSDYPNFEILVIDDWSKDATAEVARRLTEKYENVRLISKPNEWKSLALNLGFKEAKHEFIITIDADTIVFPKTVYYIVQPFSDPKVDAVCWNILVWNVKNVLTAFQEVEYVIWQNFDKRAFDALNCISVVPWATWAWRRQKVLDVGWYSTDTLVEDADLTLTVLENWWKIVYSPMAKSVTEAPEKVLPLFKQRFRWSFGTFQCFWKHRHTLWKGSLWNIALPNMLIFQVMFPLLAPLWDLVLLYSLIIWDYKAMFLAYLFFLSLDIIASVIAYVLDKKSLKNVWVVAIQRFFYRQFMYAVTFKSIIAALKWVRYGWNKLERKWTVKISNAG</sequence>
<dbReference type="PROSITE" id="PS51677">
    <property type="entry name" value="NODB"/>
    <property type="match status" value="1"/>
</dbReference>
<gene>
    <name evidence="6" type="ORF">ACD_2C00025G0005</name>
</gene>
<organism evidence="6">
    <name type="scientific">uncultured bacterium</name>
    <name type="common">gcode 4</name>
    <dbReference type="NCBI Taxonomy" id="1234023"/>
    <lineage>
        <taxon>Bacteria</taxon>
        <taxon>environmental samples</taxon>
    </lineage>
</organism>
<dbReference type="Gene3D" id="3.20.20.370">
    <property type="entry name" value="Glycoside hydrolase/deacetylase"/>
    <property type="match status" value="1"/>
</dbReference>
<dbReference type="Pfam" id="PF01522">
    <property type="entry name" value="Polysacc_deac_1"/>
    <property type="match status" value="1"/>
</dbReference>
<keyword evidence="2" id="KW-0328">Glycosyltransferase</keyword>
<evidence type="ECO:0000313" key="6">
    <source>
        <dbReference type="EMBL" id="EKE30214.1"/>
    </source>
</evidence>
<dbReference type="InterPro" id="IPR002509">
    <property type="entry name" value="NODB_dom"/>
</dbReference>
<evidence type="ECO:0000256" key="2">
    <source>
        <dbReference type="ARBA" id="ARBA00022676"/>
    </source>
</evidence>
<dbReference type="SUPFAM" id="SSF51445">
    <property type="entry name" value="(Trans)glycosidases"/>
    <property type="match status" value="1"/>
</dbReference>
<dbReference type="InterPro" id="IPR029044">
    <property type="entry name" value="Nucleotide-diphossugar_trans"/>
</dbReference>
<accession>K2GIF5</accession>
<keyword evidence="4" id="KW-0472">Membrane</keyword>
<evidence type="ECO:0000256" key="4">
    <source>
        <dbReference type="SAM" id="Phobius"/>
    </source>
</evidence>
<feature type="transmembrane region" description="Helical" evidence="4">
    <location>
        <begin position="17"/>
        <end position="38"/>
    </location>
</feature>
<dbReference type="InterPro" id="IPR029070">
    <property type="entry name" value="Chitinase_insertion_sf"/>
</dbReference>
<dbReference type="Pfam" id="PF00535">
    <property type="entry name" value="Glycos_transf_2"/>
    <property type="match status" value="1"/>
</dbReference>
<dbReference type="GO" id="GO:0016810">
    <property type="term" value="F:hydrolase activity, acting on carbon-nitrogen (but not peptide) bonds"/>
    <property type="evidence" value="ECO:0007669"/>
    <property type="project" value="InterPro"/>
</dbReference>
<dbReference type="SUPFAM" id="SSF88713">
    <property type="entry name" value="Glycoside hydrolase/deacetylase"/>
    <property type="match status" value="1"/>
</dbReference>
<evidence type="ECO:0000259" key="5">
    <source>
        <dbReference type="PROSITE" id="PS51677"/>
    </source>
</evidence>
<dbReference type="EMBL" id="AMFJ01000025">
    <property type="protein sequence ID" value="EKE30214.1"/>
    <property type="molecule type" value="Genomic_DNA"/>
</dbReference>
<dbReference type="GO" id="GO:0016757">
    <property type="term" value="F:glycosyltransferase activity"/>
    <property type="evidence" value="ECO:0007669"/>
    <property type="project" value="UniProtKB-KW"/>
</dbReference>
<comment type="similarity">
    <text evidence="1">Belongs to the glycosyltransferase 2 family.</text>
</comment>
<keyword evidence="3 6" id="KW-0808">Transferase</keyword>
<feature type="transmembrane region" description="Helical" evidence="4">
    <location>
        <begin position="1171"/>
        <end position="1191"/>
    </location>
</feature>
<feature type="domain" description="NodB homology" evidence="5">
    <location>
        <begin position="581"/>
        <end position="770"/>
    </location>
</feature>